<dbReference type="Gene3D" id="3.10.20.90">
    <property type="entry name" value="Phosphatidylinositol 3-kinase Catalytic Subunit, Chain A, domain 1"/>
    <property type="match status" value="1"/>
</dbReference>
<evidence type="ECO:0000259" key="2">
    <source>
        <dbReference type="Pfam" id="PF11976"/>
    </source>
</evidence>
<dbReference type="Proteomes" id="UP000008066">
    <property type="component" value="Unassembled WGS sequence"/>
</dbReference>
<dbReference type="Pfam" id="PF11976">
    <property type="entry name" value="Rad60-SLD"/>
    <property type="match status" value="1"/>
</dbReference>
<name>G0S3T1_CHATD</name>
<feature type="compositionally biased region" description="Basic and acidic residues" evidence="1">
    <location>
        <begin position="93"/>
        <end position="104"/>
    </location>
</feature>
<dbReference type="InterPro" id="IPR029071">
    <property type="entry name" value="Ubiquitin-like_domsf"/>
</dbReference>
<dbReference type="HOGENOM" id="CLU_032739_1_0_1"/>
<feature type="domain" description="Rad60/SUMO-like" evidence="2">
    <location>
        <begin position="368"/>
        <end position="438"/>
    </location>
</feature>
<dbReference type="OrthoDB" id="3365399at2759"/>
<keyword evidence="4" id="KW-1185">Reference proteome</keyword>
<evidence type="ECO:0000256" key="1">
    <source>
        <dbReference type="SAM" id="MobiDB-lite"/>
    </source>
</evidence>
<dbReference type="EMBL" id="GL988041">
    <property type="protein sequence ID" value="EGS21207.1"/>
    <property type="molecule type" value="Genomic_DNA"/>
</dbReference>
<proteinExistence type="predicted"/>
<dbReference type="KEGG" id="cthr:CTHT_0030530"/>
<dbReference type="OMA" id="VHMEAVT"/>
<feature type="compositionally biased region" description="Basic and acidic residues" evidence="1">
    <location>
        <begin position="48"/>
        <end position="70"/>
    </location>
</feature>
<dbReference type="SUPFAM" id="SSF54236">
    <property type="entry name" value="Ubiquitin-like"/>
    <property type="match status" value="1"/>
</dbReference>
<organism evidence="4">
    <name type="scientific">Chaetomium thermophilum (strain DSM 1495 / CBS 144.50 / IMI 039719)</name>
    <name type="common">Thermochaetoides thermophila</name>
    <dbReference type="NCBI Taxonomy" id="759272"/>
    <lineage>
        <taxon>Eukaryota</taxon>
        <taxon>Fungi</taxon>
        <taxon>Dikarya</taxon>
        <taxon>Ascomycota</taxon>
        <taxon>Pezizomycotina</taxon>
        <taxon>Sordariomycetes</taxon>
        <taxon>Sordariomycetidae</taxon>
        <taxon>Sordariales</taxon>
        <taxon>Chaetomiaceae</taxon>
        <taxon>Thermochaetoides</taxon>
    </lineage>
</organism>
<protein>
    <recommendedName>
        <fullName evidence="2">Rad60/SUMO-like domain-containing protein</fullName>
    </recommendedName>
</protein>
<feature type="region of interest" description="Disordered" evidence="1">
    <location>
        <begin position="1"/>
        <end position="203"/>
    </location>
</feature>
<dbReference type="RefSeq" id="XP_006693503.1">
    <property type="nucleotide sequence ID" value="XM_006693440.1"/>
</dbReference>
<evidence type="ECO:0000313" key="3">
    <source>
        <dbReference type="EMBL" id="EGS21207.1"/>
    </source>
</evidence>
<evidence type="ECO:0000313" key="4">
    <source>
        <dbReference type="Proteomes" id="UP000008066"/>
    </source>
</evidence>
<dbReference type="eggNOG" id="ENOG502SB4V">
    <property type="taxonomic scope" value="Eukaryota"/>
</dbReference>
<feature type="compositionally biased region" description="Acidic residues" evidence="1">
    <location>
        <begin position="187"/>
        <end position="203"/>
    </location>
</feature>
<dbReference type="InterPro" id="IPR022617">
    <property type="entry name" value="Rad60/SUMO-like_dom"/>
</dbReference>
<sequence>MVSEETSAANVAPRPRKRALPFKRTVDSAPVTESASNDDEDALGMFSHAKELFPELVRDMEEEHREEQEKKRRKLSENRQSTVISDSDNDTIVDVKGKGKEVVRSGRSRSPSSPVAKRSAFAAPTPKRAAPEKARRSSKALYDSDDSDGEYKPPKSSSLASKQIIADSDSSDIEIIESKPAPKMPDPDEDEPNEEPPVEEEENEWIRKARLLQEKQKSQSLNAIIWVFVTSPLPESGKPVAIKRRVTQNMQLILNAWVAKKRMDGLLIPEEVEKSLILLWKGNKVYGENTLASLGIEIDELGEIKDAHGPGYINGGVHLEVVTEDFYAEWCRANKEGQLRRPGDKALHGKVESEALIAQEPKSQKFKVVLKAKEREVKFTVAEDKTVETMIQAFLVKTGLSADEWDVSIWLDGEQLEEDTQVKDLDLDKEDINQLEVHIKERR</sequence>
<gene>
    <name evidence="3" type="ORF">CTHT_0030530</name>
</gene>
<dbReference type="AlphaFoldDB" id="G0S3T1"/>
<dbReference type="GeneID" id="18257091"/>
<reference evidence="3 4" key="1">
    <citation type="journal article" date="2011" name="Cell">
        <title>Insight into structure and assembly of the nuclear pore complex by utilizing the genome of a eukaryotic thermophile.</title>
        <authorList>
            <person name="Amlacher S."/>
            <person name="Sarges P."/>
            <person name="Flemming D."/>
            <person name="van Noort V."/>
            <person name="Kunze R."/>
            <person name="Devos D.P."/>
            <person name="Arumugam M."/>
            <person name="Bork P."/>
            <person name="Hurt E."/>
        </authorList>
    </citation>
    <scope>NUCLEOTIDE SEQUENCE [LARGE SCALE GENOMIC DNA]</scope>
    <source>
        <strain evidence="4">DSM 1495 / CBS 144.50 / IMI 039719</strain>
    </source>
</reference>
<accession>G0S3T1</accession>